<dbReference type="FunFam" id="1.10.1410.10:FF:000001">
    <property type="entry name" value="Putative poly(A) polymerase gamma"/>
    <property type="match status" value="1"/>
</dbReference>
<evidence type="ECO:0000256" key="9">
    <source>
        <dbReference type="ARBA" id="ARBA00022741"/>
    </source>
</evidence>
<evidence type="ECO:0000256" key="10">
    <source>
        <dbReference type="ARBA" id="ARBA00022840"/>
    </source>
</evidence>
<dbReference type="PANTHER" id="PTHR10682">
    <property type="entry name" value="POLY A POLYMERASE"/>
    <property type="match status" value="1"/>
</dbReference>
<dbReference type="SUPFAM" id="SSF55003">
    <property type="entry name" value="PAP/Archaeal CCA-adding enzyme, C-terminal domain"/>
    <property type="match status" value="1"/>
</dbReference>
<name>A0A3M7DDV0_HORWE</name>
<dbReference type="Gene3D" id="1.10.1410.10">
    <property type="match status" value="1"/>
</dbReference>
<evidence type="ECO:0000256" key="5">
    <source>
        <dbReference type="ARBA" id="ARBA00012388"/>
    </source>
</evidence>
<comment type="similarity">
    <text evidence="4">Belongs to the poly(A) polymerase family.</text>
</comment>
<feature type="non-terminal residue" evidence="17">
    <location>
        <position position="1"/>
    </location>
</feature>
<dbReference type="InterPro" id="IPR011068">
    <property type="entry name" value="NuclTrfase_I-like_C"/>
</dbReference>
<dbReference type="FunFam" id="3.30.460.10:FF:000002">
    <property type="entry name" value="Poly(A) polymerase alpha, putative"/>
    <property type="match status" value="1"/>
</dbReference>
<dbReference type="Pfam" id="PF20750">
    <property type="entry name" value="PAP_NTPase"/>
    <property type="match status" value="1"/>
</dbReference>
<dbReference type="SUPFAM" id="SSF81301">
    <property type="entry name" value="Nucleotidyltransferase"/>
    <property type="match status" value="1"/>
</dbReference>
<evidence type="ECO:0000259" key="15">
    <source>
        <dbReference type="Pfam" id="PF04928"/>
    </source>
</evidence>
<organism evidence="17 18">
    <name type="scientific">Hortaea werneckii</name>
    <name type="common">Black yeast</name>
    <name type="synonym">Cladosporium werneckii</name>
    <dbReference type="NCBI Taxonomy" id="91943"/>
    <lineage>
        <taxon>Eukaryota</taxon>
        <taxon>Fungi</taxon>
        <taxon>Dikarya</taxon>
        <taxon>Ascomycota</taxon>
        <taxon>Pezizomycotina</taxon>
        <taxon>Dothideomycetes</taxon>
        <taxon>Dothideomycetidae</taxon>
        <taxon>Mycosphaerellales</taxon>
        <taxon>Teratosphaeriaceae</taxon>
        <taxon>Hortaea</taxon>
    </lineage>
</organism>
<evidence type="ECO:0000256" key="11">
    <source>
        <dbReference type="ARBA" id="ARBA00022842"/>
    </source>
</evidence>
<comment type="subcellular location">
    <subcellularLocation>
        <location evidence="3">Nucleus</location>
    </subcellularLocation>
</comment>
<keyword evidence="9" id="KW-0547">Nucleotide-binding</keyword>
<evidence type="ECO:0000259" key="16">
    <source>
        <dbReference type="Pfam" id="PF20750"/>
    </source>
</evidence>
<evidence type="ECO:0000259" key="14">
    <source>
        <dbReference type="Pfam" id="PF04926"/>
    </source>
</evidence>
<feature type="region of interest" description="Disordered" evidence="13">
    <location>
        <begin position="663"/>
        <end position="719"/>
    </location>
</feature>
<keyword evidence="10" id="KW-0067">ATP-binding</keyword>
<evidence type="ECO:0000256" key="3">
    <source>
        <dbReference type="ARBA" id="ARBA00004123"/>
    </source>
</evidence>
<keyword evidence="12" id="KW-0539">Nucleus</keyword>
<dbReference type="GO" id="GO:0005524">
    <property type="term" value="F:ATP binding"/>
    <property type="evidence" value="ECO:0007669"/>
    <property type="project" value="UniProtKB-KW"/>
</dbReference>
<dbReference type="GO" id="GO:0006397">
    <property type="term" value="P:mRNA processing"/>
    <property type="evidence" value="ECO:0007669"/>
    <property type="project" value="UniProtKB-KW"/>
</dbReference>
<comment type="cofactor">
    <cofactor evidence="1">
        <name>Mn(2+)</name>
        <dbReference type="ChEBI" id="CHEBI:29035"/>
    </cofactor>
</comment>
<dbReference type="CDD" id="cd05402">
    <property type="entry name" value="NT_PAP_TUTase"/>
    <property type="match status" value="1"/>
</dbReference>
<dbReference type="InterPro" id="IPR007010">
    <property type="entry name" value="PolA_pol_RNA-bd_dom"/>
</dbReference>
<evidence type="ECO:0000256" key="7">
    <source>
        <dbReference type="ARBA" id="ARBA00022679"/>
    </source>
</evidence>
<dbReference type="Gene3D" id="3.30.460.10">
    <property type="entry name" value="Beta Polymerase, domain 2"/>
    <property type="match status" value="1"/>
</dbReference>
<gene>
    <name evidence="17" type="ORF">D0863_10976</name>
</gene>
<dbReference type="GO" id="GO:1990817">
    <property type="term" value="F:poly(A) RNA polymerase activity"/>
    <property type="evidence" value="ECO:0007669"/>
    <property type="project" value="UniProtKB-EC"/>
</dbReference>
<dbReference type="EC" id="2.7.7.19" evidence="5"/>
<reference evidence="17 18" key="1">
    <citation type="journal article" date="2018" name="BMC Genomics">
        <title>Genomic evidence for intraspecific hybridization in a clonal and extremely halotolerant yeast.</title>
        <authorList>
            <person name="Gostincar C."/>
            <person name="Stajich J.E."/>
            <person name="Zupancic J."/>
            <person name="Zalar P."/>
            <person name="Gunde-Cimerman N."/>
        </authorList>
    </citation>
    <scope>NUCLEOTIDE SEQUENCE [LARGE SCALE GENOMIC DNA]</scope>
    <source>
        <strain evidence="17 18">EXF-2682</strain>
    </source>
</reference>
<accession>A0A3M7DDV0</accession>
<evidence type="ECO:0000256" key="8">
    <source>
        <dbReference type="ARBA" id="ARBA00022723"/>
    </source>
</evidence>
<dbReference type="AlphaFoldDB" id="A0A3M7DDV0"/>
<evidence type="ECO:0000313" key="18">
    <source>
        <dbReference type="Proteomes" id="UP000269276"/>
    </source>
</evidence>
<evidence type="ECO:0000313" key="17">
    <source>
        <dbReference type="EMBL" id="RMY62402.1"/>
    </source>
</evidence>
<keyword evidence="7" id="KW-0808">Transferase</keyword>
<feature type="domain" description="Poly(A) polymerase central" evidence="15">
    <location>
        <begin position="327"/>
        <end position="471"/>
    </location>
</feature>
<dbReference type="VEuPathDB" id="FungiDB:BTJ68_10933"/>
<evidence type="ECO:0000256" key="13">
    <source>
        <dbReference type="SAM" id="MobiDB-lite"/>
    </source>
</evidence>
<dbReference type="OrthoDB" id="412748at2759"/>
<keyword evidence="8" id="KW-0479">Metal-binding</keyword>
<keyword evidence="11" id="KW-0460">Magnesium</keyword>
<evidence type="ECO:0000256" key="12">
    <source>
        <dbReference type="ARBA" id="ARBA00023242"/>
    </source>
</evidence>
<feature type="domain" description="Poly(A) polymerase RNA-binding" evidence="14">
    <location>
        <begin position="474"/>
        <end position="668"/>
    </location>
</feature>
<dbReference type="Gene3D" id="3.30.70.590">
    <property type="entry name" value="Poly(A) polymerase predicted RNA binding domain"/>
    <property type="match status" value="1"/>
</dbReference>
<dbReference type="InterPro" id="IPR043519">
    <property type="entry name" value="NT_sf"/>
</dbReference>
<dbReference type="GO" id="GO:0046872">
    <property type="term" value="F:metal ion binding"/>
    <property type="evidence" value="ECO:0007669"/>
    <property type="project" value="UniProtKB-KW"/>
</dbReference>
<evidence type="ECO:0000256" key="1">
    <source>
        <dbReference type="ARBA" id="ARBA00001936"/>
    </source>
</evidence>
<protein>
    <recommendedName>
        <fullName evidence="5">polynucleotide adenylyltransferase</fullName>
        <ecNumber evidence="5">2.7.7.19</ecNumber>
    </recommendedName>
</protein>
<dbReference type="InterPro" id="IPR048840">
    <property type="entry name" value="PolA_pol_NTPase"/>
</dbReference>
<dbReference type="Pfam" id="PF04928">
    <property type="entry name" value="PAP_central"/>
    <property type="match status" value="1"/>
</dbReference>
<comment type="caution">
    <text evidence="17">The sequence shown here is derived from an EMBL/GenBank/DDBJ whole genome shotgun (WGS) entry which is preliminary data.</text>
</comment>
<evidence type="ECO:0000256" key="6">
    <source>
        <dbReference type="ARBA" id="ARBA00022664"/>
    </source>
</evidence>
<dbReference type="GO" id="GO:0003723">
    <property type="term" value="F:RNA binding"/>
    <property type="evidence" value="ECO:0007669"/>
    <property type="project" value="InterPro"/>
</dbReference>
<dbReference type="GO" id="GO:0005634">
    <property type="term" value="C:nucleus"/>
    <property type="evidence" value="ECO:0007669"/>
    <property type="project" value="UniProtKB-SubCell"/>
</dbReference>
<proteinExistence type="inferred from homology"/>
<keyword evidence="6" id="KW-0507">mRNA processing</keyword>
<feature type="domain" description="Poly(A) polymerase nucleotidyltransferase" evidence="16">
    <location>
        <begin position="126"/>
        <end position="322"/>
    </location>
</feature>
<dbReference type="InterPro" id="IPR007012">
    <property type="entry name" value="PolA_pol_cen_dom"/>
</dbReference>
<dbReference type="Proteomes" id="UP000269276">
    <property type="component" value="Unassembled WGS sequence"/>
</dbReference>
<sequence>EHYGVSLKARDERVQLTRRRRGRVEGTVLRSAPGGFSVANASAETRPRFGQSVRDPSRQLQLPAPLRRGLRQRQIDIFGWPSLPIRSPVRLLPQGPTFTCAAASSELHYNPRRPTSTIMATEKQYGVTPAFSMEPPSPKDLKLNDALLAEFKAQNNFAPQSDTEKREAILKKLEGLLQRMVQEVGRKKGLPQSILEVAGGKVFTYGSYRLGVYGPNSDVDTLMVGPKHVTREDFFEHMPPLIRSAWAEDQIGGLVPVPGIGTPIIKLELEGVDIDLIYSSLQLSSIPKDIELKDDNLLRGLDDTDRRCVNGTRVTNRILELVPQTKTFRLALRAIKLWSSQRAIYGNIVGFPGGVAWAILVARVCQLYPKAAAPLLISKFFFIMKRWNWPKPVFLQHKEETSLQLREWDPIQYRGDGFHLMPILTPAYPSMNTAHTVGPSTKMIIMRELERGENIVNDIYTNKRPWKDLFQRHTFFTNAYKHYICVVVAAKNKDAHDNWSGLVNSKLKFLVKGIEDSGGSSVELVQPFNKGFSRVHECQTNVQVEKVLDGSLECQVKETKTTEEGNDTAIANGVAQTDTEGLEVPKADGETRAEGSGTTKLWTTTFYLGIGLKKGATDLDISVPVRNLQGDCTAWADYNPDLHSIKIKHIRNFNLPDDVFKEGEVKPQRPKKKANAAKAAEATSNKRSFSDTGLDPNADPAKRRQSGNVPTPVANGSVG</sequence>
<dbReference type="SUPFAM" id="SSF81631">
    <property type="entry name" value="PAP/OAS1 substrate-binding domain"/>
    <property type="match status" value="1"/>
</dbReference>
<evidence type="ECO:0000256" key="2">
    <source>
        <dbReference type="ARBA" id="ARBA00001946"/>
    </source>
</evidence>
<dbReference type="PANTHER" id="PTHR10682:SF10">
    <property type="entry name" value="POLYNUCLEOTIDE ADENYLYLTRANSFERASE"/>
    <property type="match status" value="1"/>
</dbReference>
<evidence type="ECO:0000256" key="4">
    <source>
        <dbReference type="ARBA" id="ARBA00010912"/>
    </source>
</evidence>
<dbReference type="EMBL" id="QWIP01000498">
    <property type="protein sequence ID" value="RMY62402.1"/>
    <property type="molecule type" value="Genomic_DNA"/>
</dbReference>
<comment type="cofactor">
    <cofactor evidence="2">
        <name>Mg(2+)</name>
        <dbReference type="ChEBI" id="CHEBI:18420"/>
    </cofactor>
</comment>
<dbReference type="Pfam" id="PF04926">
    <property type="entry name" value="PAP_RNA-bind"/>
    <property type="match status" value="1"/>
</dbReference>
<dbReference type="GO" id="GO:0031123">
    <property type="term" value="P:RNA 3'-end processing"/>
    <property type="evidence" value="ECO:0007669"/>
    <property type="project" value="InterPro"/>
</dbReference>